<dbReference type="OrthoDB" id="6511194at2759"/>
<gene>
    <name evidence="2" type="ORF">EZS28_045791</name>
</gene>
<protein>
    <recommendedName>
        <fullName evidence="4">Tc1-like transposase DDE domain-containing protein</fullName>
    </recommendedName>
</protein>
<evidence type="ECO:0000256" key="1">
    <source>
        <dbReference type="SAM" id="MobiDB-lite"/>
    </source>
</evidence>
<proteinExistence type="predicted"/>
<dbReference type="GO" id="GO:0003676">
    <property type="term" value="F:nucleic acid binding"/>
    <property type="evidence" value="ECO:0007669"/>
    <property type="project" value="InterPro"/>
</dbReference>
<comment type="caution">
    <text evidence="2">The sequence shown here is derived from an EMBL/GenBank/DDBJ whole genome shotgun (WGS) entry which is preliminary data.</text>
</comment>
<organism evidence="2 3">
    <name type="scientific">Streblomastix strix</name>
    <dbReference type="NCBI Taxonomy" id="222440"/>
    <lineage>
        <taxon>Eukaryota</taxon>
        <taxon>Metamonada</taxon>
        <taxon>Preaxostyla</taxon>
        <taxon>Oxymonadida</taxon>
        <taxon>Streblomastigidae</taxon>
        <taxon>Streblomastix</taxon>
    </lineage>
</organism>
<feature type="non-terminal residue" evidence="2">
    <location>
        <position position="193"/>
    </location>
</feature>
<evidence type="ECO:0000313" key="3">
    <source>
        <dbReference type="Proteomes" id="UP000324800"/>
    </source>
</evidence>
<feature type="compositionally biased region" description="Low complexity" evidence="1">
    <location>
        <begin position="140"/>
        <end position="152"/>
    </location>
</feature>
<evidence type="ECO:0000313" key="2">
    <source>
        <dbReference type="EMBL" id="KAA6358682.1"/>
    </source>
</evidence>
<dbReference type="InterPro" id="IPR036397">
    <property type="entry name" value="RNaseH_sf"/>
</dbReference>
<sequence length="193" mass="21897">MFMNGFFLHLQHSALSSQSTYEPMVFNMDNALFHHDISVLHLLQDNNHKVLYIAPYSCEINPIEVLQKQPLQIEDLKRIFIQQLDMAGELTIFDIEIEQDTSKDGNVDMKNQKRCREILDLQDEKNILVQQPIQRKRSRISSATNSSHTSNSDQIFAHINDSGLCANSLTSTAPINSHTTTSGQIFAHINDSG</sequence>
<accession>A0A5J4TLF2</accession>
<feature type="region of interest" description="Disordered" evidence="1">
    <location>
        <begin position="133"/>
        <end position="152"/>
    </location>
</feature>
<reference evidence="2 3" key="1">
    <citation type="submission" date="2019-03" db="EMBL/GenBank/DDBJ databases">
        <title>Single cell metagenomics reveals metabolic interactions within the superorganism composed of flagellate Streblomastix strix and complex community of Bacteroidetes bacteria on its surface.</title>
        <authorList>
            <person name="Treitli S.C."/>
            <person name="Kolisko M."/>
            <person name="Husnik F."/>
            <person name="Keeling P."/>
            <person name="Hampl V."/>
        </authorList>
    </citation>
    <scope>NUCLEOTIDE SEQUENCE [LARGE SCALE GENOMIC DNA]</scope>
    <source>
        <strain evidence="2">ST1C</strain>
    </source>
</reference>
<dbReference type="Proteomes" id="UP000324800">
    <property type="component" value="Unassembled WGS sequence"/>
</dbReference>
<dbReference type="EMBL" id="SNRW01029510">
    <property type="protein sequence ID" value="KAA6358682.1"/>
    <property type="molecule type" value="Genomic_DNA"/>
</dbReference>
<evidence type="ECO:0008006" key="4">
    <source>
        <dbReference type="Google" id="ProtNLM"/>
    </source>
</evidence>
<dbReference type="Gene3D" id="3.30.420.10">
    <property type="entry name" value="Ribonuclease H-like superfamily/Ribonuclease H"/>
    <property type="match status" value="1"/>
</dbReference>
<name>A0A5J4TLF2_9EUKA</name>
<dbReference type="AlphaFoldDB" id="A0A5J4TLF2"/>